<evidence type="ECO:0000313" key="3">
    <source>
        <dbReference type="Proteomes" id="UP001642260"/>
    </source>
</evidence>
<keyword evidence="1" id="KW-1133">Transmembrane helix</keyword>
<feature type="transmembrane region" description="Helical" evidence="1">
    <location>
        <begin position="123"/>
        <end position="145"/>
    </location>
</feature>
<accession>A0ABC8LNB3</accession>
<sequence length="283" mass="30568">MKPPEPPDPPDALTDLGFLVLSDTPLTLFNKSPSQIPDLAYPLPAPTALTRDGVVLHVTTCPPPDPPPCINPPSDTFLAKNGVGGGSPVSTSDTFLAYGLLSPVIYMSLVGNIDWLSTRQLSVLLTLSLRFITLAGGIPMCLMLYGSTLMTLSSIYIALARSSAVCSPLTGYMPVVDIGSNIPSTFAAMALAMIRHSLLLWQLGLKGSFVLKMVLFQAEAKMFIISRFDGVNCLTSSTMEVLIPSLYCFVQECQTEDVFLCDCPVSETTVIEPLLYPPRMEWN</sequence>
<dbReference type="Proteomes" id="UP001642260">
    <property type="component" value="Unassembled WGS sequence"/>
</dbReference>
<name>A0ABC8LNB3_ERUVS</name>
<dbReference type="EMBL" id="CAKOAT010657376">
    <property type="protein sequence ID" value="CAH8385263.1"/>
    <property type="molecule type" value="Genomic_DNA"/>
</dbReference>
<protein>
    <submittedName>
        <fullName evidence="2">Uncharacterized protein</fullName>
    </submittedName>
</protein>
<gene>
    <name evidence="2" type="ORF">ERUC_LOCUS37746</name>
</gene>
<proteinExistence type="predicted"/>
<evidence type="ECO:0000313" key="2">
    <source>
        <dbReference type="EMBL" id="CAH8385263.1"/>
    </source>
</evidence>
<keyword evidence="1" id="KW-0812">Transmembrane</keyword>
<keyword evidence="1" id="KW-0472">Membrane</keyword>
<feature type="transmembrane region" description="Helical" evidence="1">
    <location>
        <begin position="95"/>
        <end position="116"/>
    </location>
</feature>
<dbReference type="AlphaFoldDB" id="A0ABC8LNB3"/>
<evidence type="ECO:0000256" key="1">
    <source>
        <dbReference type="SAM" id="Phobius"/>
    </source>
</evidence>
<organism evidence="2 3">
    <name type="scientific">Eruca vesicaria subsp. sativa</name>
    <name type="common">Garden rocket</name>
    <name type="synonym">Eruca sativa</name>
    <dbReference type="NCBI Taxonomy" id="29727"/>
    <lineage>
        <taxon>Eukaryota</taxon>
        <taxon>Viridiplantae</taxon>
        <taxon>Streptophyta</taxon>
        <taxon>Embryophyta</taxon>
        <taxon>Tracheophyta</taxon>
        <taxon>Spermatophyta</taxon>
        <taxon>Magnoliopsida</taxon>
        <taxon>eudicotyledons</taxon>
        <taxon>Gunneridae</taxon>
        <taxon>Pentapetalae</taxon>
        <taxon>rosids</taxon>
        <taxon>malvids</taxon>
        <taxon>Brassicales</taxon>
        <taxon>Brassicaceae</taxon>
        <taxon>Brassiceae</taxon>
        <taxon>Eruca</taxon>
    </lineage>
</organism>
<reference evidence="2 3" key="1">
    <citation type="submission" date="2022-03" db="EMBL/GenBank/DDBJ databases">
        <authorList>
            <person name="Macdonald S."/>
            <person name="Ahmed S."/>
            <person name="Newling K."/>
        </authorList>
    </citation>
    <scope>NUCLEOTIDE SEQUENCE [LARGE SCALE GENOMIC DNA]</scope>
</reference>
<keyword evidence="3" id="KW-1185">Reference proteome</keyword>
<comment type="caution">
    <text evidence="2">The sequence shown here is derived from an EMBL/GenBank/DDBJ whole genome shotgun (WGS) entry which is preliminary data.</text>
</comment>